<protein>
    <recommendedName>
        <fullName evidence="18">Very long-chain fatty acid transport protein</fullName>
    </recommendedName>
    <alternativeName>
        <fullName evidence="19">Very-long-chain acyl-CoA synthetase</fullName>
    </alternativeName>
</protein>
<evidence type="ECO:0000256" key="19">
    <source>
        <dbReference type="ARBA" id="ARBA00078285"/>
    </source>
</evidence>
<comment type="similarity">
    <text evidence="4">Belongs to the ATP-dependent AMP-binding enzyme family.</text>
</comment>
<evidence type="ECO:0000256" key="15">
    <source>
        <dbReference type="ARBA" id="ARBA00023140"/>
    </source>
</evidence>
<dbReference type="AlphaFoldDB" id="A0A9P4U595"/>
<sequence length="642" mass="71302">MTPKIPLTVGIPAAVALFQYLDAKFHIRADLSLLGIYIKVTIQGTLLERKDLVSPFYVLEKWALSPTHSTRTFLVFGGKSWTYRQTYENVLKYGTWMKERWNVQKGEIVAMDFVNSEVFVFVWFGLWSIGAKPAFINYNLQDKPLLHCVKTSSARVVFADEKVRGNFEEAEVASQLRDSGFRTKGGDVKVCFFDAAVRAEIEATEARRLPDEERGGQLLKDMAILIYTSGTTGLPKPAVVSWAKAGLAAKFVAEWTPLNRKDDVLYTCMPLYHSSAALLGLLAVLSGGSTLSLGEKFSRATFWSDCRATNATAIQYVGETCRYLLSAPPSPLDKQHKVRLAFGNGLRPDIWPTFKERFNIETVQEFYGATEGPAAMWNQSRNSFTEGAVGMNGAIAKILVGAKAKVVVLDFETNTVVRDTKTGLCIPVRPGEPGELVYKLDEKDIESQFQGYYGNNKASSSKILRDVFVKGDAYFSTGDVMRKDSEGRWFFCDRIGDTFRWKSENVSTAEVAEVIGKVSSISEANVYGVEIPQHDGRAGCAALTLNEDVSTIDEKSLQEVAQHAFRGLPRYAVPLFLRIVHAETAAANRTGTNKQQKHNLRNESVDPAVVTDELFWLPPGSTEYKRFTGEEWKALGAGTVKL</sequence>
<comment type="catalytic activity">
    <reaction evidence="16">
        <text>a very long-chain fatty acid + ATP + CoA = a very long-chain fatty acyl-CoA + AMP + diphosphate</text>
        <dbReference type="Rhea" id="RHEA:54536"/>
        <dbReference type="ChEBI" id="CHEBI:30616"/>
        <dbReference type="ChEBI" id="CHEBI:33019"/>
        <dbReference type="ChEBI" id="CHEBI:57287"/>
        <dbReference type="ChEBI" id="CHEBI:58950"/>
        <dbReference type="ChEBI" id="CHEBI:138261"/>
        <dbReference type="ChEBI" id="CHEBI:456215"/>
    </reaction>
</comment>
<dbReference type="Gene3D" id="3.30.300.30">
    <property type="match status" value="1"/>
</dbReference>
<evidence type="ECO:0000256" key="18">
    <source>
        <dbReference type="ARBA" id="ARBA00068795"/>
    </source>
</evidence>
<keyword evidence="11" id="KW-0067">ATP-binding</keyword>
<dbReference type="SUPFAM" id="SSF56801">
    <property type="entry name" value="Acetyl-CoA synthetase-like"/>
    <property type="match status" value="1"/>
</dbReference>
<dbReference type="InterPro" id="IPR025110">
    <property type="entry name" value="AMP-bd_C"/>
</dbReference>
<keyword evidence="14" id="KW-0472">Membrane</keyword>
<evidence type="ECO:0000256" key="8">
    <source>
        <dbReference type="ARBA" id="ARBA00022677"/>
    </source>
</evidence>
<dbReference type="GO" id="GO:0005811">
    <property type="term" value="C:lipid droplet"/>
    <property type="evidence" value="ECO:0007669"/>
    <property type="project" value="UniProtKB-SubCell"/>
</dbReference>
<dbReference type="FunFam" id="3.40.50.12780:FF:000019">
    <property type="entry name" value="Long-chain fatty acid transporter"/>
    <property type="match status" value="1"/>
</dbReference>
<evidence type="ECO:0000256" key="1">
    <source>
        <dbReference type="ARBA" id="ARBA00004502"/>
    </source>
</evidence>
<dbReference type="PROSITE" id="PS00455">
    <property type="entry name" value="AMP_BINDING"/>
    <property type="match status" value="1"/>
</dbReference>
<feature type="domain" description="AMP-binding enzyme C-terminal" evidence="21">
    <location>
        <begin position="510"/>
        <end position="581"/>
    </location>
</feature>
<evidence type="ECO:0000259" key="21">
    <source>
        <dbReference type="Pfam" id="PF13193"/>
    </source>
</evidence>
<name>A0A9P4U595_9PEZI</name>
<comment type="caution">
    <text evidence="22">The sequence shown here is derived from an EMBL/GenBank/DDBJ whole genome shotgun (WGS) entry which is preliminary data.</text>
</comment>
<keyword evidence="15" id="KW-0576">Peroxisome</keyword>
<dbReference type="GO" id="GO:0005778">
    <property type="term" value="C:peroxisomal membrane"/>
    <property type="evidence" value="ECO:0007669"/>
    <property type="project" value="UniProtKB-SubCell"/>
</dbReference>
<evidence type="ECO:0000256" key="11">
    <source>
        <dbReference type="ARBA" id="ARBA00022840"/>
    </source>
</evidence>
<evidence type="ECO:0000256" key="13">
    <source>
        <dbReference type="ARBA" id="ARBA00023055"/>
    </source>
</evidence>
<accession>A0A9P4U595</accession>
<keyword evidence="7" id="KW-0436">Ligase</keyword>
<dbReference type="Gene3D" id="3.40.50.12780">
    <property type="entry name" value="N-terminal domain of ligase-like"/>
    <property type="match status" value="1"/>
</dbReference>
<dbReference type="GO" id="GO:0009898">
    <property type="term" value="C:cytoplasmic side of plasma membrane"/>
    <property type="evidence" value="ECO:0007669"/>
    <property type="project" value="TreeGrafter"/>
</dbReference>
<dbReference type="InterPro" id="IPR020845">
    <property type="entry name" value="AMP-binding_CS"/>
</dbReference>
<dbReference type="PANTHER" id="PTHR43107:SF15">
    <property type="entry name" value="FATTY ACID TRANSPORT PROTEIN 3, ISOFORM A"/>
    <property type="match status" value="1"/>
</dbReference>
<evidence type="ECO:0000256" key="17">
    <source>
        <dbReference type="ARBA" id="ARBA00060276"/>
    </source>
</evidence>
<dbReference type="Pfam" id="PF13193">
    <property type="entry name" value="AMP-binding_C"/>
    <property type="match status" value="1"/>
</dbReference>
<evidence type="ECO:0000256" key="9">
    <source>
        <dbReference type="ARBA" id="ARBA00022692"/>
    </source>
</evidence>
<dbReference type="Pfam" id="PF00501">
    <property type="entry name" value="AMP-binding"/>
    <property type="match status" value="1"/>
</dbReference>
<evidence type="ECO:0000256" key="4">
    <source>
        <dbReference type="ARBA" id="ARBA00006432"/>
    </source>
</evidence>
<keyword evidence="12" id="KW-1133">Transmembrane helix</keyword>
<evidence type="ECO:0000256" key="5">
    <source>
        <dbReference type="ARBA" id="ARBA00022448"/>
    </source>
</evidence>
<dbReference type="GO" id="GO:0005324">
    <property type="term" value="F:long-chain fatty acid transmembrane transporter activity"/>
    <property type="evidence" value="ECO:0007669"/>
    <property type="project" value="TreeGrafter"/>
</dbReference>
<dbReference type="EMBL" id="MU007009">
    <property type="protein sequence ID" value="KAF2436762.1"/>
    <property type="molecule type" value="Genomic_DNA"/>
</dbReference>
<dbReference type="InterPro" id="IPR000873">
    <property type="entry name" value="AMP-dep_synth/lig_dom"/>
</dbReference>
<keyword evidence="6" id="KW-1003">Cell membrane</keyword>
<dbReference type="OrthoDB" id="10253869at2759"/>
<keyword evidence="8" id="KW-0551">Lipid droplet</keyword>
<keyword evidence="5" id="KW-0813">Transport</keyword>
<dbReference type="PANTHER" id="PTHR43107">
    <property type="entry name" value="LONG-CHAIN FATTY ACID TRANSPORT PROTEIN"/>
    <property type="match status" value="1"/>
</dbReference>
<dbReference type="InterPro" id="IPR042099">
    <property type="entry name" value="ANL_N_sf"/>
</dbReference>
<evidence type="ECO:0000259" key="20">
    <source>
        <dbReference type="Pfam" id="PF00501"/>
    </source>
</evidence>
<comment type="subcellular location">
    <subcellularLocation>
        <location evidence="3">Cell membrane</location>
        <topology evidence="3">Multi-pass membrane protein</topology>
    </subcellularLocation>
    <subcellularLocation>
        <location evidence="1">Lipid droplet</location>
    </subcellularLocation>
    <subcellularLocation>
        <location evidence="2">Peroxisome membrane</location>
        <topology evidence="2">Multi-pass membrane protein</topology>
    </subcellularLocation>
</comment>
<reference evidence="22" key="1">
    <citation type="journal article" date="2020" name="Stud. Mycol.">
        <title>101 Dothideomycetes genomes: a test case for predicting lifestyles and emergence of pathogens.</title>
        <authorList>
            <person name="Haridas S."/>
            <person name="Albert R."/>
            <person name="Binder M."/>
            <person name="Bloem J."/>
            <person name="Labutti K."/>
            <person name="Salamov A."/>
            <person name="Andreopoulos B."/>
            <person name="Baker S."/>
            <person name="Barry K."/>
            <person name="Bills G."/>
            <person name="Bluhm B."/>
            <person name="Cannon C."/>
            <person name="Castanera R."/>
            <person name="Culley D."/>
            <person name="Daum C."/>
            <person name="Ezra D."/>
            <person name="Gonzalez J."/>
            <person name="Henrissat B."/>
            <person name="Kuo A."/>
            <person name="Liang C."/>
            <person name="Lipzen A."/>
            <person name="Lutzoni F."/>
            <person name="Magnuson J."/>
            <person name="Mondo S."/>
            <person name="Nolan M."/>
            <person name="Ohm R."/>
            <person name="Pangilinan J."/>
            <person name="Park H.-J."/>
            <person name="Ramirez L."/>
            <person name="Alfaro M."/>
            <person name="Sun H."/>
            <person name="Tritt A."/>
            <person name="Yoshinaga Y."/>
            <person name="Zwiers L.-H."/>
            <person name="Turgeon B."/>
            <person name="Goodwin S."/>
            <person name="Spatafora J."/>
            <person name="Crous P."/>
            <person name="Grigoriev I."/>
        </authorList>
    </citation>
    <scope>NUCLEOTIDE SEQUENCE</scope>
    <source>
        <strain evidence="22">CBS 130266</strain>
    </source>
</reference>
<dbReference type="GO" id="GO:0044539">
    <property type="term" value="P:long-chain fatty acid import into cell"/>
    <property type="evidence" value="ECO:0007669"/>
    <property type="project" value="TreeGrafter"/>
</dbReference>
<keyword evidence="13" id="KW-0445">Lipid transport</keyword>
<evidence type="ECO:0000256" key="2">
    <source>
        <dbReference type="ARBA" id="ARBA00004585"/>
    </source>
</evidence>
<evidence type="ECO:0000256" key="16">
    <source>
        <dbReference type="ARBA" id="ARBA00051585"/>
    </source>
</evidence>
<evidence type="ECO:0000256" key="12">
    <source>
        <dbReference type="ARBA" id="ARBA00022989"/>
    </source>
</evidence>
<dbReference type="FunFam" id="3.30.300.30:FF:000002">
    <property type="entry name" value="Long-chain fatty acid transport protein 1"/>
    <property type="match status" value="1"/>
</dbReference>
<evidence type="ECO:0000256" key="6">
    <source>
        <dbReference type="ARBA" id="ARBA00022475"/>
    </source>
</evidence>
<dbReference type="GO" id="GO:0005524">
    <property type="term" value="F:ATP binding"/>
    <property type="evidence" value="ECO:0007669"/>
    <property type="project" value="UniProtKB-KW"/>
</dbReference>
<keyword evidence="23" id="KW-1185">Reference proteome</keyword>
<keyword evidence="10" id="KW-0547">Nucleotide-binding</keyword>
<evidence type="ECO:0000256" key="7">
    <source>
        <dbReference type="ARBA" id="ARBA00022598"/>
    </source>
</evidence>
<evidence type="ECO:0000256" key="14">
    <source>
        <dbReference type="ARBA" id="ARBA00023136"/>
    </source>
</evidence>
<dbReference type="InterPro" id="IPR045851">
    <property type="entry name" value="AMP-bd_C_sf"/>
</dbReference>
<evidence type="ECO:0000313" key="22">
    <source>
        <dbReference type="EMBL" id="KAF2436762.1"/>
    </source>
</evidence>
<evidence type="ECO:0000313" key="23">
    <source>
        <dbReference type="Proteomes" id="UP000800235"/>
    </source>
</evidence>
<dbReference type="Proteomes" id="UP000800235">
    <property type="component" value="Unassembled WGS sequence"/>
</dbReference>
<evidence type="ECO:0000256" key="3">
    <source>
        <dbReference type="ARBA" id="ARBA00004651"/>
    </source>
</evidence>
<evidence type="ECO:0000256" key="10">
    <source>
        <dbReference type="ARBA" id="ARBA00022741"/>
    </source>
</evidence>
<comment type="function">
    <text evidence="17">Acyl-CoA synthetase required for both the import of long chain fatty acids (LCFAs) (C14-C18) and the activation very long chain fatty acids (VLCFAs) (C20-C26) by esterification of the fatty acids into metabolically active CoA-thioesters for subsequent degradation or incorporation into phospholipids. The transport and fatty acyl-CoA synthetase activities are genetically separable and are thus independent activities. Esterifies VLCFAs in the peroxisome matrix. The VLCFAs are actively transported into peroxisomes by a PXA1-PXA2 heterodimeric transporter in the peroxisomal membrane.</text>
</comment>
<proteinExistence type="inferred from homology"/>
<feature type="domain" description="AMP-dependent synthetase/ligase" evidence="20">
    <location>
        <begin position="68"/>
        <end position="439"/>
    </location>
</feature>
<organism evidence="22 23">
    <name type="scientific">Tothia fuscella</name>
    <dbReference type="NCBI Taxonomy" id="1048955"/>
    <lineage>
        <taxon>Eukaryota</taxon>
        <taxon>Fungi</taxon>
        <taxon>Dikarya</taxon>
        <taxon>Ascomycota</taxon>
        <taxon>Pezizomycotina</taxon>
        <taxon>Dothideomycetes</taxon>
        <taxon>Pleosporomycetidae</taxon>
        <taxon>Venturiales</taxon>
        <taxon>Cylindrosympodiaceae</taxon>
        <taxon>Tothia</taxon>
    </lineage>
</organism>
<keyword evidence="9" id="KW-0812">Transmembrane</keyword>
<dbReference type="GO" id="GO:0004467">
    <property type="term" value="F:long-chain fatty acid-CoA ligase activity"/>
    <property type="evidence" value="ECO:0007669"/>
    <property type="project" value="TreeGrafter"/>
</dbReference>
<gene>
    <name evidence="22" type="ORF">EJ08DRAFT_644379</name>
</gene>